<accession>A0A6G1G160</accession>
<dbReference type="GeneID" id="54418156"/>
<dbReference type="GO" id="GO:0016301">
    <property type="term" value="F:kinase activity"/>
    <property type="evidence" value="ECO:0007669"/>
    <property type="project" value="UniProtKB-KW"/>
</dbReference>
<evidence type="ECO:0000313" key="3">
    <source>
        <dbReference type="Proteomes" id="UP000504638"/>
    </source>
</evidence>
<evidence type="ECO:0000313" key="2">
    <source>
        <dbReference type="EMBL" id="KAF1811773.1"/>
    </source>
</evidence>
<dbReference type="Gene3D" id="3.40.1190.20">
    <property type="match status" value="1"/>
</dbReference>
<dbReference type="InterPro" id="IPR034094">
    <property type="entry name" value="Mak32"/>
</dbReference>
<organism evidence="2">
    <name type="scientific">Eremomyces bilateralis CBS 781.70</name>
    <dbReference type="NCBI Taxonomy" id="1392243"/>
    <lineage>
        <taxon>Eukaryota</taxon>
        <taxon>Fungi</taxon>
        <taxon>Dikarya</taxon>
        <taxon>Ascomycota</taxon>
        <taxon>Pezizomycotina</taxon>
        <taxon>Dothideomycetes</taxon>
        <taxon>Dothideomycetes incertae sedis</taxon>
        <taxon>Eremomycetales</taxon>
        <taxon>Eremomycetaceae</taxon>
        <taxon>Eremomyces</taxon>
    </lineage>
</organism>
<dbReference type="PANTHER" id="PTHR47098:SF2">
    <property type="entry name" value="PROTEIN MAK32"/>
    <property type="match status" value="1"/>
</dbReference>
<keyword evidence="3" id="KW-1185">Reference proteome</keyword>
<gene>
    <name evidence="2 4" type="ORF">P152DRAFT_437555</name>
</gene>
<dbReference type="CDD" id="cd01943">
    <property type="entry name" value="MAK32"/>
    <property type="match status" value="1"/>
</dbReference>
<evidence type="ECO:0000259" key="1">
    <source>
        <dbReference type="Pfam" id="PF00294"/>
    </source>
</evidence>
<feature type="domain" description="Carbohydrate kinase PfkB" evidence="1">
    <location>
        <begin position="180"/>
        <end position="327"/>
    </location>
</feature>
<dbReference type="InterPro" id="IPR029056">
    <property type="entry name" value="Ribokinase-like"/>
</dbReference>
<dbReference type="SUPFAM" id="SSF53613">
    <property type="entry name" value="Ribokinase-like"/>
    <property type="match status" value="1"/>
</dbReference>
<sequence length="359" mass="39730">MGSDSGTNDVQSTRQDAEQDIDFCTLGMFIIDEIHFPPPKDPVYNILGGAGSYSALGARLLSPPPLSRSVGWIVDAGSDFPVELREEINRWRTSCVFRETPDRLTTRAWNGYMENEYRAFKYLTEKIRLDHTSLSPRLLKSKSFHLICSPARCIDLVENILKLRNTSEELPRPIFVWEPVPDLCLPSELENCRKALQVVDVVSPNHQELAAFWDKSGNTSIGDVDRPLVEELTQDWLSSTIGTDLGGSRIGGVVIRAGKDGCYVASQNTTGRWIPPYHRSAERVVDPTGGGNTFLGGLIVALTRGESLIEASIMAGVSASFAIEQVGMPTLAYETDGSETWNGIRVADRLTELQQWLEL</sequence>
<dbReference type="InterPro" id="IPR011611">
    <property type="entry name" value="PfkB_dom"/>
</dbReference>
<keyword evidence="2" id="KW-0418">Kinase</keyword>
<dbReference type="Proteomes" id="UP000504638">
    <property type="component" value="Unplaced"/>
</dbReference>
<reference evidence="4" key="2">
    <citation type="submission" date="2020-04" db="EMBL/GenBank/DDBJ databases">
        <authorList>
            <consortium name="NCBI Genome Project"/>
        </authorList>
    </citation>
    <scope>NUCLEOTIDE SEQUENCE</scope>
    <source>
        <strain evidence="4">CBS 781.70</strain>
    </source>
</reference>
<protein>
    <submittedName>
        <fullName evidence="2 4">Ribokinase-like protein</fullName>
    </submittedName>
</protein>
<reference evidence="4" key="3">
    <citation type="submission" date="2025-04" db="UniProtKB">
        <authorList>
            <consortium name="RefSeq"/>
        </authorList>
    </citation>
    <scope>IDENTIFICATION</scope>
    <source>
        <strain evidence="4">CBS 781.70</strain>
    </source>
</reference>
<dbReference type="AlphaFoldDB" id="A0A6G1G160"/>
<proteinExistence type="predicted"/>
<dbReference type="PANTHER" id="PTHR47098">
    <property type="entry name" value="PROTEIN MAK32"/>
    <property type="match status" value="1"/>
</dbReference>
<dbReference type="Pfam" id="PF00294">
    <property type="entry name" value="PfkB"/>
    <property type="match status" value="1"/>
</dbReference>
<dbReference type="OrthoDB" id="497927at2759"/>
<dbReference type="EMBL" id="ML975160">
    <property type="protein sequence ID" value="KAF1811773.1"/>
    <property type="molecule type" value="Genomic_DNA"/>
</dbReference>
<dbReference type="RefSeq" id="XP_033533404.1">
    <property type="nucleotide sequence ID" value="XM_033677586.1"/>
</dbReference>
<reference evidence="2 4" key="1">
    <citation type="submission" date="2020-01" db="EMBL/GenBank/DDBJ databases">
        <authorList>
            <consortium name="DOE Joint Genome Institute"/>
            <person name="Haridas S."/>
            <person name="Albert R."/>
            <person name="Binder M."/>
            <person name="Bloem J."/>
            <person name="Labutti K."/>
            <person name="Salamov A."/>
            <person name="Andreopoulos B."/>
            <person name="Baker S.E."/>
            <person name="Barry K."/>
            <person name="Bills G."/>
            <person name="Bluhm B.H."/>
            <person name="Cannon C."/>
            <person name="Castanera R."/>
            <person name="Culley D.E."/>
            <person name="Daum C."/>
            <person name="Ezra D."/>
            <person name="Gonzalez J.B."/>
            <person name="Henrissat B."/>
            <person name="Kuo A."/>
            <person name="Liang C."/>
            <person name="Lipzen A."/>
            <person name="Lutzoni F."/>
            <person name="Magnuson J."/>
            <person name="Mondo S."/>
            <person name="Nolan M."/>
            <person name="Ohm R."/>
            <person name="Pangilinan J."/>
            <person name="Park H.-J."/>
            <person name="Ramirez L."/>
            <person name="Alfaro M."/>
            <person name="Sun H."/>
            <person name="Tritt A."/>
            <person name="Yoshinaga Y."/>
            <person name="Zwiers L.-H."/>
            <person name="Turgeon B.G."/>
            <person name="Goodwin S.B."/>
            <person name="Spatafora J.W."/>
            <person name="Crous P.W."/>
            <person name="Grigoriev I.V."/>
        </authorList>
    </citation>
    <scope>NUCLEOTIDE SEQUENCE</scope>
    <source>
        <strain evidence="2 4">CBS 781.70</strain>
    </source>
</reference>
<evidence type="ECO:0000313" key="4">
    <source>
        <dbReference type="RefSeq" id="XP_033533404.1"/>
    </source>
</evidence>
<name>A0A6G1G160_9PEZI</name>
<keyword evidence="2" id="KW-0808">Transferase</keyword>